<feature type="compositionally biased region" description="Basic and acidic residues" evidence="1">
    <location>
        <begin position="78"/>
        <end position="97"/>
    </location>
</feature>
<dbReference type="Proteomes" id="UP001178461">
    <property type="component" value="Chromosome 14"/>
</dbReference>
<name>A0AA35PPA2_9SAUR</name>
<evidence type="ECO:0000313" key="2">
    <source>
        <dbReference type="EMBL" id="CAI5791962.1"/>
    </source>
</evidence>
<evidence type="ECO:0000313" key="3">
    <source>
        <dbReference type="Proteomes" id="UP001178461"/>
    </source>
</evidence>
<keyword evidence="3" id="KW-1185">Reference proteome</keyword>
<reference evidence="2" key="1">
    <citation type="submission" date="2022-12" db="EMBL/GenBank/DDBJ databases">
        <authorList>
            <person name="Alioto T."/>
            <person name="Alioto T."/>
            <person name="Gomez Garrido J."/>
        </authorList>
    </citation>
    <scope>NUCLEOTIDE SEQUENCE</scope>
</reference>
<accession>A0AA35PPA2</accession>
<organism evidence="2 3">
    <name type="scientific">Podarcis lilfordi</name>
    <name type="common">Lilford's wall lizard</name>
    <dbReference type="NCBI Taxonomy" id="74358"/>
    <lineage>
        <taxon>Eukaryota</taxon>
        <taxon>Metazoa</taxon>
        <taxon>Chordata</taxon>
        <taxon>Craniata</taxon>
        <taxon>Vertebrata</taxon>
        <taxon>Euteleostomi</taxon>
        <taxon>Lepidosauria</taxon>
        <taxon>Squamata</taxon>
        <taxon>Bifurcata</taxon>
        <taxon>Unidentata</taxon>
        <taxon>Episquamata</taxon>
        <taxon>Laterata</taxon>
        <taxon>Lacertibaenia</taxon>
        <taxon>Lacertidae</taxon>
        <taxon>Podarcis</taxon>
    </lineage>
</organism>
<dbReference type="EMBL" id="OX395139">
    <property type="protein sequence ID" value="CAI5791962.1"/>
    <property type="molecule type" value="Genomic_DNA"/>
</dbReference>
<protein>
    <submittedName>
        <fullName evidence="2">Uncharacterized protein</fullName>
    </submittedName>
</protein>
<evidence type="ECO:0000256" key="1">
    <source>
        <dbReference type="SAM" id="MobiDB-lite"/>
    </source>
</evidence>
<proteinExistence type="predicted"/>
<feature type="region of interest" description="Disordered" evidence="1">
    <location>
        <begin position="42"/>
        <end position="106"/>
    </location>
</feature>
<feature type="compositionally biased region" description="Basic and acidic residues" evidence="1">
    <location>
        <begin position="42"/>
        <end position="55"/>
    </location>
</feature>
<sequence>MKPTRGPQYKEKGILTQSEIASSRTYTFAWRQTVNWNDQVTEKQAENGEERKAENRTYINDGAVNVLTASNGRRGARGRGEARESERERGASVERLPRLRRLGARN</sequence>
<dbReference type="AlphaFoldDB" id="A0AA35PPA2"/>
<gene>
    <name evidence="2" type="ORF">PODLI_1B028109</name>
</gene>